<keyword evidence="3" id="KW-0472">Membrane</keyword>
<evidence type="ECO:0000256" key="3">
    <source>
        <dbReference type="ARBA" id="ARBA00023136"/>
    </source>
</evidence>
<dbReference type="InterPro" id="IPR011009">
    <property type="entry name" value="Kinase-like_dom_sf"/>
</dbReference>
<dbReference type="Gene3D" id="1.10.510.10">
    <property type="entry name" value="Transferase(Phosphotransferase) domain 1"/>
    <property type="match status" value="1"/>
</dbReference>
<organism evidence="4 5">
    <name type="scientific">Camelina sativa</name>
    <name type="common">False flax</name>
    <name type="synonym">Myagrum sativum</name>
    <dbReference type="NCBI Taxonomy" id="90675"/>
    <lineage>
        <taxon>Eukaryota</taxon>
        <taxon>Viridiplantae</taxon>
        <taxon>Streptophyta</taxon>
        <taxon>Embryophyta</taxon>
        <taxon>Tracheophyta</taxon>
        <taxon>Spermatophyta</taxon>
        <taxon>Magnoliopsida</taxon>
        <taxon>eudicotyledons</taxon>
        <taxon>Gunneridae</taxon>
        <taxon>Pentapetalae</taxon>
        <taxon>rosids</taxon>
        <taxon>malvids</taxon>
        <taxon>Brassicales</taxon>
        <taxon>Brassicaceae</taxon>
        <taxon>Camelineae</taxon>
        <taxon>Camelina</taxon>
    </lineage>
</organism>
<keyword evidence="2" id="KW-0723">Serine/threonine-protein kinase</keyword>
<evidence type="ECO:0000256" key="1">
    <source>
        <dbReference type="ARBA" id="ARBA00004370"/>
    </source>
</evidence>
<dbReference type="Proteomes" id="UP000694864">
    <property type="component" value="Chromosome 9"/>
</dbReference>
<dbReference type="SUPFAM" id="SSF56112">
    <property type="entry name" value="Protein kinase-like (PK-like)"/>
    <property type="match status" value="1"/>
</dbReference>
<dbReference type="PANTHER" id="PTHR47985">
    <property type="entry name" value="OS07G0668900 PROTEIN"/>
    <property type="match status" value="1"/>
</dbReference>
<dbReference type="PANTHER" id="PTHR47985:SF44">
    <property type="entry name" value="SERINE_THREONINE-PROTEIN KINASE PBS1"/>
    <property type="match status" value="1"/>
</dbReference>
<accession>A0ABM1QF46</accession>
<dbReference type="GeneID" id="109126334"/>
<comment type="subcellular location">
    <subcellularLocation>
        <location evidence="1">Membrane</location>
    </subcellularLocation>
</comment>
<evidence type="ECO:0000313" key="4">
    <source>
        <dbReference type="Proteomes" id="UP000694864"/>
    </source>
</evidence>
<gene>
    <name evidence="5" type="primary">LOC109126334</name>
</gene>
<protein>
    <submittedName>
        <fullName evidence="5">Protein STRUBBELIG-RECEPTOR FAMILY 2-like</fullName>
    </submittedName>
</protein>
<keyword evidence="2" id="KW-0418">Kinase</keyword>
<reference evidence="5" key="2">
    <citation type="submission" date="2025-08" db="UniProtKB">
        <authorList>
            <consortium name="RefSeq"/>
        </authorList>
    </citation>
    <scope>IDENTIFICATION</scope>
    <source>
        <tissue evidence="5">Leaf</tissue>
    </source>
</reference>
<sequence>MDNQEAVAQRVTYALGVLLLELLTGRKAFDSSRPRGEQLLVKWASTRLHDRRSLEQMIDGDIAGTFSSRVASQYADIISLCTQVEKEFRPAVSEIVEALTALIQKQNKEASSSVADKTDPFNTLLSI</sequence>
<keyword evidence="2" id="KW-0808">Transferase</keyword>
<evidence type="ECO:0000256" key="2">
    <source>
        <dbReference type="ARBA" id="ARBA00022527"/>
    </source>
</evidence>
<reference evidence="4" key="1">
    <citation type="journal article" date="2014" name="Nat. Commun.">
        <title>The emerging biofuel crop Camelina sativa retains a highly undifferentiated hexaploid genome structure.</title>
        <authorList>
            <person name="Kagale S."/>
            <person name="Koh C."/>
            <person name="Nixon J."/>
            <person name="Bollina V."/>
            <person name="Clarke W.E."/>
            <person name="Tuteja R."/>
            <person name="Spillane C."/>
            <person name="Robinson S.J."/>
            <person name="Links M.G."/>
            <person name="Clarke C."/>
            <person name="Higgins E.E."/>
            <person name="Huebert T."/>
            <person name="Sharpe A.G."/>
            <person name="Parkin I.A."/>
        </authorList>
    </citation>
    <scope>NUCLEOTIDE SEQUENCE [LARGE SCALE GENOMIC DNA]</scope>
    <source>
        <strain evidence="4">cv. DH55</strain>
    </source>
</reference>
<name>A0ABM1QF46_CAMSA</name>
<dbReference type="RefSeq" id="XP_019085384.1">
    <property type="nucleotide sequence ID" value="XM_019229839.1"/>
</dbReference>
<proteinExistence type="predicted"/>
<keyword evidence="4" id="KW-1185">Reference proteome</keyword>
<evidence type="ECO:0000313" key="5">
    <source>
        <dbReference type="RefSeq" id="XP_019085384.1"/>
    </source>
</evidence>